<keyword evidence="5 6" id="KW-0472">Membrane</keyword>
<protein>
    <recommendedName>
        <fullName evidence="6">TVP38/TMEM64 family membrane protein</fullName>
    </recommendedName>
</protein>
<dbReference type="AlphaFoldDB" id="A0A328XSI7"/>
<comment type="caution">
    <text evidence="9">The sequence shown here is derived from an EMBL/GenBank/DDBJ whole genome shotgun (WGS) entry which is preliminary data.</text>
</comment>
<evidence type="ECO:0000313" key="9">
    <source>
        <dbReference type="EMBL" id="RAR62972.1"/>
    </source>
</evidence>
<evidence type="ECO:0000256" key="2">
    <source>
        <dbReference type="ARBA" id="ARBA00022475"/>
    </source>
</evidence>
<evidence type="ECO:0000256" key="1">
    <source>
        <dbReference type="ARBA" id="ARBA00004651"/>
    </source>
</evidence>
<evidence type="ECO:0000256" key="6">
    <source>
        <dbReference type="RuleBase" id="RU366058"/>
    </source>
</evidence>
<feature type="transmembrane region" description="Helical" evidence="6">
    <location>
        <begin position="138"/>
        <end position="157"/>
    </location>
</feature>
<dbReference type="Pfam" id="PF09335">
    <property type="entry name" value="VTT_dom"/>
    <property type="match status" value="1"/>
</dbReference>
<reference evidence="9 10" key="1">
    <citation type="submission" date="2018-06" db="EMBL/GenBank/DDBJ databases">
        <title>Comparative analysis of microorganisms from saline springs in Andes Mountain Range, Colombia.</title>
        <authorList>
            <person name="Rubin E."/>
        </authorList>
    </citation>
    <scope>NUCLEOTIDE SEQUENCE [LARGE SCALE GENOMIC DNA]</scope>
    <source>
        <strain evidence="9 10">USBA-857</strain>
    </source>
</reference>
<dbReference type="GO" id="GO:0005886">
    <property type="term" value="C:plasma membrane"/>
    <property type="evidence" value="ECO:0007669"/>
    <property type="project" value="UniProtKB-SubCell"/>
</dbReference>
<sequence length="258" mass="27574">MPRPLLMILLLLVTLLAMGGLWQWLAMHDVLTVARLQAIAAGSVAWTQAPWAILVVVAVYAAASLVMFPLSLLVAVTGLLFGPWWGFGYALAGTLAASILTYGVGRRLGREALMRYGGRHLKGLSRYLAGRGIRTMTVVNLLPLAPFTLTNMLAGAFHLRFRDYLIGSVIGIVPGLVGVTLLGSQLGQLVTANNKGEIAISLGGIALGVLVLVGLKRYATRRQQREPARPAHAQRPPEEADIPDAPTRPQEQGDSANS</sequence>
<accession>A0A328XSI7</accession>
<feature type="transmembrane region" description="Helical" evidence="6">
    <location>
        <begin position="198"/>
        <end position="215"/>
    </location>
</feature>
<evidence type="ECO:0000256" key="3">
    <source>
        <dbReference type="ARBA" id="ARBA00022692"/>
    </source>
</evidence>
<feature type="transmembrane region" description="Helical" evidence="6">
    <location>
        <begin position="50"/>
        <end position="75"/>
    </location>
</feature>
<feature type="compositionally biased region" description="Polar residues" evidence="7">
    <location>
        <begin position="249"/>
        <end position="258"/>
    </location>
</feature>
<gene>
    <name evidence="9" type="ORF">BCL93_103205</name>
</gene>
<dbReference type="OrthoDB" id="9814092at2"/>
<evidence type="ECO:0000313" key="10">
    <source>
        <dbReference type="Proteomes" id="UP000249700"/>
    </source>
</evidence>
<evidence type="ECO:0000259" key="8">
    <source>
        <dbReference type="Pfam" id="PF09335"/>
    </source>
</evidence>
<keyword evidence="2 6" id="KW-1003">Cell membrane</keyword>
<keyword evidence="3 6" id="KW-0812">Transmembrane</keyword>
<organism evidence="9 10">
    <name type="scientific">Onishia taeanensis</name>
    <dbReference type="NCBI Taxonomy" id="284577"/>
    <lineage>
        <taxon>Bacteria</taxon>
        <taxon>Pseudomonadati</taxon>
        <taxon>Pseudomonadota</taxon>
        <taxon>Gammaproteobacteria</taxon>
        <taxon>Oceanospirillales</taxon>
        <taxon>Halomonadaceae</taxon>
        <taxon>Onishia</taxon>
    </lineage>
</organism>
<dbReference type="RefSeq" id="WP_112054158.1">
    <property type="nucleotide sequence ID" value="NZ_QLSX01000003.1"/>
</dbReference>
<dbReference type="EMBL" id="QLSX01000003">
    <property type="protein sequence ID" value="RAR62972.1"/>
    <property type="molecule type" value="Genomic_DNA"/>
</dbReference>
<name>A0A328XSI7_9GAMM</name>
<evidence type="ECO:0000256" key="4">
    <source>
        <dbReference type="ARBA" id="ARBA00022989"/>
    </source>
</evidence>
<proteinExistence type="inferred from homology"/>
<comment type="subcellular location">
    <subcellularLocation>
        <location evidence="1 6">Cell membrane</location>
        <topology evidence="1 6">Multi-pass membrane protein</topology>
    </subcellularLocation>
</comment>
<feature type="transmembrane region" description="Helical" evidence="6">
    <location>
        <begin position="164"/>
        <end position="186"/>
    </location>
</feature>
<comment type="similarity">
    <text evidence="6">Belongs to the TVP38/TMEM64 family.</text>
</comment>
<evidence type="ECO:0000256" key="7">
    <source>
        <dbReference type="SAM" id="MobiDB-lite"/>
    </source>
</evidence>
<dbReference type="InterPro" id="IPR032816">
    <property type="entry name" value="VTT_dom"/>
</dbReference>
<evidence type="ECO:0000256" key="5">
    <source>
        <dbReference type="ARBA" id="ARBA00023136"/>
    </source>
</evidence>
<feature type="domain" description="VTT" evidence="8">
    <location>
        <begin position="68"/>
        <end position="184"/>
    </location>
</feature>
<dbReference type="Proteomes" id="UP000249700">
    <property type="component" value="Unassembled WGS sequence"/>
</dbReference>
<dbReference type="PANTHER" id="PTHR12677:SF59">
    <property type="entry name" value="GOLGI APPARATUS MEMBRANE PROTEIN TVP38-RELATED"/>
    <property type="match status" value="1"/>
</dbReference>
<feature type="region of interest" description="Disordered" evidence="7">
    <location>
        <begin position="222"/>
        <end position="258"/>
    </location>
</feature>
<feature type="transmembrane region" description="Helical" evidence="6">
    <location>
        <begin position="87"/>
        <end position="105"/>
    </location>
</feature>
<dbReference type="PANTHER" id="PTHR12677">
    <property type="entry name" value="GOLGI APPARATUS MEMBRANE PROTEIN TVP38-RELATED"/>
    <property type="match status" value="1"/>
</dbReference>
<dbReference type="InterPro" id="IPR015414">
    <property type="entry name" value="TMEM64"/>
</dbReference>
<keyword evidence="4 6" id="KW-1133">Transmembrane helix</keyword>